<feature type="region of interest" description="Disordered" evidence="1">
    <location>
        <begin position="169"/>
        <end position="192"/>
    </location>
</feature>
<evidence type="ECO:0000256" key="1">
    <source>
        <dbReference type="SAM" id="MobiDB-lite"/>
    </source>
</evidence>
<comment type="caution">
    <text evidence="2">The sequence shown here is derived from an EMBL/GenBank/DDBJ whole genome shotgun (WGS) entry which is preliminary data.</text>
</comment>
<evidence type="ECO:0000313" key="3">
    <source>
        <dbReference type="Proteomes" id="UP001152795"/>
    </source>
</evidence>
<dbReference type="Proteomes" id="UP001152795">
    <property type="component" value="Unassembled WGS sequence"/>
</dbReference>
<feature type="compositionally biased region" description="Acidic residues" evidence="1">
    <location>
        <begin position="174"/>
        <end position="192"/>
    </location>
</feature>
<keyword evidence="3" id="KW-1185">Reference proteome</keyword>
<reference evidence="2" key="1">
    <citation type="submission" date="2020-04" db="EMBL/GenBank/DDBJ databases">
        <authorList>
            <person name="Alioto T."/>
            <person name="Alioto T."/>
            <person name="Gomez Garrido J."/>
        </authorList>
    </citation>
    <scope>NUCLEOTIDE SEQUENCE</scope>
    <source>
        <strain evidence="2">A484AB</strain>
    </source>
</reference>
<name>A0A7D9HE48_PARCT</name>
<accession>A0A7D9HE48</accession>
<evidence type="ECO:0000313" key="2">
    <source>
        <dbReference type="EMBL" id="CAB3978468.1"/>
    </source>
</evidence>
<protein>
    <submittedName>
        <fullName evidence="2">Uncharacterized protein</fullName>
    </submittedName>
</protein>
<dbReference type="AlphaFoldDB" id="A0A7D9HE48"/>
<organism evidence="2 3">
    <name type="scientific">Paramuricea clavata</name>
    <name type="common">Red gorgonian</name>
    <name type="synonym">Violescent sea-whip</name>
    <dbReference type="NCBI Taxonomy" id="317549"/>
    <lineage>
        <taxon>Eukaryota</taxon>
        <taxon>Metazoa</taxon>
        <taxon>Cnidaria</taxon>
        <taxon>Anthozoa</taxon>
        <taxon>Octocorallia</taxon>
        <taxon>Malacalcyonacea</taxon>
        <taxon>Plexauridae</taxon>
        <taxon>Paramuricea</taxon>
    </lineage>
</organism>
<dbReference type="EMBL" id="CACRXK020000115">
    <property type="protein sequence ID" value="CAB3978468.1"/>
    <property type="molecule type" value="Genomic_DNA"/>
</dbReference>
<sequence length="192" mass="21517">MSKLKCVINYKHLGDNNIQKNSIQRISQRFLHHAARNSDDRPTTCVVRSSSGDIDIPIILLGIQPIRNLEIYINNGSGKTRKSLHFNSCSLTSLEKTALVGNDYVSSFLCRGKPLCWKQASANPIFLDIFSQLGTETHVSEELFGVIENLATDWIEEAYPEDVSELLVERDAESEGECEEEDNAYCSSSDDE</sequence>
<gene>
    <name evidence="2" type="ORF">PACLA_8A083154</name>
</gene>
<proteinExistence type="predicted"/>